<dbReference type="PANTHER" id="PTHR47926">
    <property type="entry name" value="PENTATRICOPEPTIDE REPEAT-CONTAINING PROTEIN"/>
    <property type="match status" value="1"/>
</dbReference>
<dbReference type="PANTHER" id="PTHR47926:SF393">
    <property type="entry name" value="REPEAT-CONTAINING PROTEIN, PUTATIVE-RELATED"/>
    <property type="match status" value="1"/>
</dbReference>
<accession>A0A444YSS2</accession>
<dbReference type="InterPro" id="IPR011990">
    <property type="entry name" value="TPR-like_helical_dom_sf"/>
</dbReference>
<dbReference type="Gene3D" id="1.25.40.10">
    <property type="entry name" value="Tetratricopeptide repeat domain"/>
    <property type="match status" value="2"/>
</dbReference>
<name>A0A444YSS2_ARAHY</name>
<dbReference type="Pfam" id="PF01535">
    <property type="entry name" value="PPR"/>
    <property type="match status" value="3"/>
</dbReference>
<dbReference type="Proteomes" id="UP000289738">
    <property type="component" value="Chromosome B06"/>
</dbReference>
<protein>
    <recommendedName>
        <fullName evidence="4">Pentatricopeptide repeat-containing protein</fullName>
    </recommendedName>
</protein>
<evidence type="ECO:0000313" key="3">
    <source>
        <dbReference type="Proteomes" id="UP000289738"/>
    </source>
</evidence>
<comment type="caution">
    <text evidence="2">The sequence shown here is derived from an EMBL/GenBank/DDBJ whole genome shotgun (WGS) entry which is preliminary data.</text>
</comment>
<sequence>MIGDGLEPNAAMLASVLSACAWAGYLELGQRIHESMKVKGFEGKVILGTALVYMYAENGEIVLARKLFDEMTERNVVTWNMMISGLAAQAHNLKEEQLVIPNDITFLGFLLACCHADLIDVGREIFYSMKNVYGVDRKIEHYGCMVDLLGKEGKLVEAEELVKGMPWKPDIVILGALLAACKNNGNTKVAKRVVKEILTLEPHNHGVHVASPVYWLTSKTLTNGGCSCGLTYFNG</sequence>
<evidence type="ECO:0000313" key="2">
    <source>
        <dbReference type="EMBL" id="RYR04955.1"/>
    </source>
</evidence>
<dbReference type="NCBIfam" id="TIGR00756">
    <property type="entry name" value="PPR"/>
    <property type="match status" value="1"/>
</dbReference>
<keyword evidence="1" id="KW-0677">Repeat</keyword>
<reference evidence="2 3" key="1">
    <citation type="submission" date="2019-01" db="EMBL/GenBank/DDBJ databases">
        <title>Sequencing of cultivated peanut Arachis hypogaea provides insights into genome evolution and oil improvement.</title>
        <authorList>
            <person name="Chen X."/>
        </authorList>
    </citation>
    <scope>NUCLEOTIDE SEQUENCE [LARGE SCALE GENOMIC DNA]</scope>
    <source>
        <strain evidence="3">cv. Fuhuasheng</strain>
        <tissue evidence="2">Leaves</tissue>
    </source>
</reference>
<dbReference type="InterPro" id="IPR002885">
    <property type="entry name" value="PPR_rpt"/>
</dbReference>
<dbReference type="InterPro" id="IPR046960">
    <property type="entry name" value="PPR_At4g14850-like_plant"/>
</dbReference>
<dbReference type="FunFam" id="1.25.40.10:FF:000242">
    <property type="entry name" value="Pentatricopeptide repeat-containing protein"/>
    <property type="match status" value="1"/>
</dbReference>
<organism evidence="2 3">
    <name type="scientific">Arachis hypogaea</name>
    <name type="common">Peanut</name>
    <dbReference type="NCBI Taxonomy" id="3818"/>
    <lineage>
        <taxon>Eukaryota</taxon>
        <taxon>Viridiplantae</taxon>
        <taxon>Streptophyta</taxon>
        <taxon>Embryophyta</taxon>
        <taxon>Tracheophyta</taxon>
        <taxon>Spermatophyta</taxon>
        <taxon>Magnoliopsida</taxon>
        <taxon>eudicotyledons</taxon>
        <taxon>Gunneridae</taxon>
        <taxon>Pentapetalae</taxon>
        <taxon>rosids</taxon>
        <taxon>fabids</taxon>
        <taxon>Fabales</taxon>
        <taxon>Fabaceae</taxon>
        <taxon>Papilionoideae</taxon>
        <taxon>50 kb inversion clade</taxon>
        <taxon>dalbergioids sensu lato</taxon>
        <taxon>Dalbergieae</taxon>
        <taxon>Pterocarpus clade</taxon>
        <taxon>Arachis</taxon>
    </lineage>
</organism>
<evidence type="ECO:0008006" key="4">
    <source>
        <dbReference type="Google" id="ProtNLM"/>
    </source>
</evidence>
<dbReference type="AlphaFoldDB" id="A0A444YSS2"/>
<proteinExistence type="predicted"/>
<keyword evidence="3" id="KW-1185">Reference proteome</keyword>
<dbReference type="EMBL" id="SDMP01000016">
    <property type="protein sequence ID" value="RYR04955.1"/>
    <property type="molecule type" value="Genomic_DNA"/>
</dbReference>
<evidence type="ECO:0000256" key="1">
    <source>
        <dbReference type="ARBA" id="ARBA00022737"/>
    </source>
</evidence>
<dbReference type="GO" id="GO:0009451">
    <property type="term" value="P:RNA modification"/>
    <property type="evidence" value="ECO:0007669"/>
    <property type="project" value="InterPro"/>
</dbReference>
<gene>
    <name evidence="2" type="ORF">Ahy_B06g084766</name>
</gene>
<dbReference type="GO" id="GO:0003723">
    <property type="term" value="F:RNA binding"/>
    <property type="evidence" value="ECO:0007669"/>
    <property type="project" value="InterPro"/>
</dbReference>